<reference evidence="1" key="1">
    <citation type="journal article" date="2015" name="Nature">
        <title>Complex archaea that bridge the gap between prokaryotes and eukaryotes.</title>
        <authorList>
            <person name="Spang A."/>
            <person name="Saw J.H."/>
            <person name="Jorgensen S.L."/>
            <person name="Zaremba-Niedzwiedzka K."/>
            <person name="Martijn J."/>
            <person name="Lind A.E."/>
            <person name="van Eijk R."/>
            <person name="Schleper C."/>
            <person name="Guy L."/>
            <person name="Ettema T.J."/>
        </authorList>
    </citation>
    <scope>NUCLEOTIDE SEQUENCE</scope>
</reference>
<dbReference type="AlphaFoldDB" id="A0A0F9CVY2"/>
<comment type="caution">
    <text evidence="1">The sequence shown here is derived from an EMBL/GenBank/DDBJ whole genome shotgun (WGS) entry which is preliminary data.</text>
</comment>
<sequence length="226" mass="23771">MGFETSVADIEAAITAAHATTDAIADAIQTIADAIQTKTDNLPGDPADESSLEAAITAAHTTTDAIADAIQAKTDNLPSKYPLMDFWSLPQEEVYVTNAAGDKSLPSVTVADLPAGATVIRAIAMFKFRSCEEVSSGVNKLSGAQEIQVKETAAGAYIDAINLVDDQFTLAADAREGGDVFIGAIDVTGEVDGNGTYDFQWDEALADADGIKFNDVQCGLRIWYSI</sequence>
<protein>
    <submittedName>
        <fullName evidence="1">Uncharacterized protein</fullName>
    </submittedName>
</protein>
<dbReference type="EMBL" id="LAZR01031515">
    <property type="protein sequence ID" value="KKL53523.1"/>
    <property type="molecule type" value="Genomic_DNA"/>
</dbReference>
<organism evidence="1">
    <name type="scientific">marine sediment metagenome</name>
    <dbReference type="NCBI Taxonomy" id="412755"/>
    <lineage>
        <taxon>unclassified sequences</taxon>
        <taxon>metagenomes</taxon>
        <taxon>ecological metagenomes</taxon>
    </lineage>
</organism>
<evidence type="ECO:0000313" key="1">
    <source>
        <dbReference type="EMBL" id="KKL53523.1"/>
    </source>
</evidence>
<proteinExistence type="predicted"/>
<gene>
    <name evidence="1" type="ORF">LCGC14_2274570</name>
</gene>
<accession>A0A0F9CVY2</accession>
<name>A0A0F9CVY2_9ZZZZ</name>